<evidence type="ECO:0000256" key="1">
    <source>
        <dbReference type="SAM" id="MobiDB-lite"/>
    </source>
</evidence>
<dbReference type="OrthoDB" id="4899847at2759"/>
<accession>A0A4Q4TKW5</accession>
<dbReference type="CDD" id="cd00303">
    <property type="entry name" value="retropepsin_like"/>
    <property type="match status" value="1"/>
</dbReference>
<evidence type="ECO:0000313" key="2">
    <source>
        <dbReference type="EMBL" id="RYP07751.1"/>
    </source>
</evidence>
<organism evidence="2 3">
    <name type="scientific">Monosporascus ibericus</name>
    <dbReference type="NCBI Taxonomy" id="155417"/>
    <lineage>
        <taxon>Eukaryota</taxon>
        <taxon>Fungi</taxon>
        <taxon>Dikarya</taxon>
        <taxon>Ascomycota</taxon>
        <taxon>Pezizomycotina</taxon>
        <taxon>Sordariomycetes</taxon>
        <taxon>Xylariomycetidae</taxon>
        <taxon>Xylariales</taxon>
        <taxon>Xylariales incertae sedis</taxon>
        <taxon>Monosporascus</taxon>
    </lineage>
</organism>
<dbReference type="InterPro" id="IPR021109">
    <property type="entry name" value="Peptidase_aspartic_dom_sf"/>
</dbReference>
<dbReference type="Proteomes" id="UP000293360">
    <property type="component" value="Unassembled WGS sequence"/>
</dbReference>
<name>A0A4Q4TKW5_9PEZI</name>
<keyword evidence="3" id="KW-1185">Reference proteome</keyword>
<evidence type="ECO:0000313" key="3">
    <source>
        <dbReference type="Proteomes" id="UP000293360"/>
    </source>
</evidence>
<comment type="caution">
    <text evidence="2">The sequence shown here is derived from an EMBL/GenBank/DDBJ whole genome shotgun (WGS) entry which is preliminary data.</text>
</comment>
<feature type="compositionally biased region" description="Polar residues" evidence="1">
    <location>
        <begin position="16"/>
        <end position="32"/>
    </location>
</feature>
<gene>
    <name evidence="2" type="ORF">DL764_002323</name>
</gene>
<feature type="region of interest" description="Disordered" evidence="1">
    <location>
        <begin position="1"/>
        <end position="68"/>
    </location>
</feature>
<reference evidence="2 3" key="1">
    <citation type="submission" date="2018-06" db="EMBL/GenBank/DDBJ databases">
        <title>Complete Genomes of Monosporascus.</title>
        <authorList>
            <person name="Robinson A.J."/>
            <person name="Natvig D.O."/>
        </authorList>
    </citation>
    <scope>NUCLEOTIDE SEQUENCE [LARGE SCALE GENOMIC DNA]</scope>
    <source>
        <strain evidence="2 3">CBS 110550</strain>
    </source>
</reference>
<sequence length="146" mass="17119">MGHKAYQYKAPKKPRQNTWIPVSQEPPRNNQRNDNKPINMIRIRDDHNPPKEVQQGLQETKELSQAAIQEQRAPTVAQWLKEPYIAENAEGQAFAYDNRKISREIDHLKIFVNGRNQTADFDIVPIKNYDIILGKPWLYQYNPLIN</sequence>
<dbReference type="Gene3D" id="2.40.70.10">
    <property type="entry name" value="Acid Proteases"/>
    <property type="match status" value="1"/>
</dbReference>
<dbReference type="AlphaFoldDB" id="A0A4Q4TKW5"/>
<proteinExistence type="predicted"/>
<protein>
    <submittedName>
        <fullName evidence="2">Uncharacterized protein</fullName>
    </submittedName>
</protein>
<dbReference type="EMBL" id="QJNU01000083">
    <property type="protein sequence ID" value="RYP07751.1"/>
    <property type="molecule type" value="Genomic_DNA"/>
</dbReference>